<dbReference type="GO" id="GO:0005886">
    <property type="term" value="C:plasma membrane"/>
    <property type="evidence" value="ECO:0007669"/>
    <property type="project" value="TreeGrafter"/>
</dbReference>
<accession>A0A8T2MXJ6</accession>
<feature type="non-terminal residue" evidence="6">
    <location>
        <position position="1"/>
    </location>
</feature>
<protein>
    <submittedName>
        <fullName evidence="6">Uncharacterized protein</fullName>
    </submittedName>
</protein>
<keyword evidence="5" id="KW-0807">Transducer</keyword>
<organism evidence="6 7">
    <name type="scientific">Albula glossodonta</name>
    <name type="common">roundjaw bonefish</name>
    <dbReference type="NCBI Taxonomy" id="121402"/>
    <lineage>
        <taxon>Eukaryota</taxon>
        <taxon>Metazoa</taxon>
        <taxon>Chordata</taxon>
        <taxon>Craniata</taxon>
        <taxon>Vertebrata</taxon>
        <taxon>Euteleostomi</taxon>
        <taxon>Actinopterygii</taxon>
        <taxon>Neopterygii</taxon>
        <taxon>Teleostei</taxon>
        <taxon>Albuliformes</taxon>
        <taxon>Albulidae</taxon>
        <taxon>Albula</taxon>
    </lineage>
</organism>
<evidence type="ECO:0000256" key="2">
    <source>
        <dbReference type="ARBA" id="ARBA00023040"/>
    </source>
</evidence>
<evidence type="ECO:0000256" key="4">
    <source>
        <dbReference type="ARBA" id="ARBA00023180"/>
    </source>
</evidence>
<keyword evidence="7" id="KW-1185">Reference proteome</keyword>
<keyword evidence="3" id="KW-0675">Receptor</keyword>
<dbReference type="GO" id="GO:0007200">
    <property type="term" value="P:phospholipase C-activating G protein-coupled receptor signaling pathway"/>
    <property type="evidence" value="ECO:0007669"/>
    <property type="project" value="TreeGrafter"/>
</dbReference>
<comment type="subcellular location">
    <subcellularLocation>
        <location evidence="1">Membrane</location>
        <topology evidence="1">Multi-pass membrane protein</topology>
    </subcellularLocation>
</comment>
<comment type="caution">
    <text evidence="6">The sequence shown here is derived from an EMBL/GenBank/DDBJ whole genome shotgun (WGS) entry which is preliminary data.</text>
</comment>
<evidence type="ECO:0000313" key="6">
    <source>
        <dbReference type="EMBL" id="KAG9330388.1"/>
    </source>
</evidence>
<proteinExistence type="predicted"/>
<dbReference type="Gene3D" id="1.20.1070.10">
    <property type="entry name" value="Rhodopsin 7-helix transmembrane proteins"/>
    <property type="match status" value="1"/>
</dbReference>
<dbReference type="SUPFAM" id="SSF81321">
    <property type="entry name" value="Family A G protein-coupled receptor-like"/>
    <property type="match status" value="1"/>
</dbReference>
<evidence type="ECO:0000256" key="1">
    <source>
        <dbReference type="ARBA" id="ARBA00004141"/>
    </source>
</evidence>
<dbReference type="PANTHER" id="PTHR24232">
    <property type="entry name" value="G-PROTEIN COUPLED RECEPTOR"/>
    <property type="match status" value="1"/>
</dbReference>
<dbReference type="Proteomes" id="UP000824540">
    <property type="component" value="Unassembled WGS sequence"/>
</dbReference>
<sequence length="145" mass="15972">MWAGQENRTAELQCLQCADSDPFIPVQCSHAANFLLGVPANSWVLWLMVQPAAAERRVLSGVGVFELHLTLSGLLFSLSSALALPASQLPSPALLQTMLFFSGLSTCTQPLFQCCLCVERYLAVLRPLTFLRYRPLRYKVPMLAG</sequence>
<evidence type="ECO:0000313" key="7">
    <source>
        <dbReference type="Proteomes" id="UP000824540"/>
    </source>
</evidence>
<dbReference type="GO" id="GO:0035025">
    <property type="term" value="P:positive regulation of Rho protein signal transduction"/>
    <property type="evidence" value="ECO:0007669"/>
    <property type="project" value="TreeGrafter"/>
</dbReference>
<dbReference type="GO" id="GO:0004930">
    <property type="term" value="F:G protein-coupled receptor activity"/>
    <property type="evidence" value="ECO:0007669"/>
    <property type="project" value="UniProtKB-KW"/>
</dbReference>
<reference evidence="6" key="1">
    <citation type="thesis" date="2021" institute="BYU ScholarsArchive" country="Provo, UT, USA">
        <title>Applications of and Algorithms for Genome Assembly and Genomic Analyses with an Emphasis on Marine Teleosts.</title>
        <authorList>
            <person name="Pickett B.D."/>
        </authorList>
    </citation>
    <scope>NUCLEOTIDE SEQUENCE</scope>
    <source>
        <strain evidence="6">HI-2016</strain>
    </source>
</reference>
<dbReference type="EMBL" id="JAFBMS010000626">
    <property type="protein sequence ID" value="KAG9330388.1"/>
    <property type="molecule type" value="Genomic_DNA"/>
</dbReference>
<keyword evidence="4" id="KW-0325">Glycoprotein</keyword>
<dbReference type="OrthoDB" id="8962990at2759"/>
<dbReference type="AlphaFoldDB" id="A0A8T2MXJ6"/>
<keyword evidence="2" id="KW-0297">G-protein coupled receptor</keyword>
<gene>
    <name evidence="6" type="ORF">JZ751_025539</name>
</gene>
<dbReference type="PANTHER" id="PTHR24232:SF107">
    <property type="entry name" value="HYDROXYCARBOXYLIC ACID RECEPTOR 2-LIKE"/>
    <property type="match status" value="1"/>
</dbReference>
<evidence type="ECO:0000256" key="5">
    <source>
        <dbReference type="ARBA" id="ARBA00023224"/>
    </source>
</evidence>
<evidence type="ECO:0000256" key="3">
    <source>
        <dbReference type="ARBA" id="ARBA00023170"/>
    </source>
</evidence>
<name>A0A8T2MXJ6_9TELE</name>